<accession>A0A552UWJ2</accession>
<name>A0A552UWJ2_9FLAO</name>
<dbReference type="AlphaFoldDB" id="A0A552UWJ2"/>
<protein>
    <submittedName>
        <fullName evidence="2">Uncharacterized protein</fullName>
    </submittedName>
</protein>
<keyword evidence="1" id="KW-0472">Membrane</keyword>
<dbReference type="RefSeq" id="WP_143374620.1">
    <property type="nucleotide sequence ID" value="NZ_VJVZ01000012.1"/>
</dbReference>
<organism evidence="2 3">
    <name type="scientific">Flavobacterium zepuense</name>
    <dbReference type="NCBI Taxonomy" id="2593302"/>
    <lineage>
        <taxon>Bacteria</taxon>
        <taxon>Pseudomonadati</taxon>
        <taxon>Bacteroidota</taxon>
        <taxon>Flavobacteriia</taxon>
        <taxon>Flavobacteriales</taxon>
        <taxon>Flavobacteriaceae</taxon>
        <taxon>Flavobacterium</taxon>
    </lineage>
</organism>
<dbReference type="EMBL" id="VJVZ01000012">
    <property type="protein sequence ID" value="TRW22577.1"/>
    <property type="molecule type" value="Genomic_DNA"/>
</dbReference>
<keyword evidence="3" id="KW-1185">Reference proteome</keyword>
<proteinExistence type="predicted"/>
<keyword evidence="1" id="KW-1133">Transmembrane helix</keyword>
<sequence>MIYPLLNSPLIIALQATAAKNSGNENAYYIGGSLVTIVVALIILQYAWFNPAAKKIVELEKEETDYTLRNEMDYADYMVWAAENGYDVHFDKMSVKDANFIYTEEED</sequence>
<gene>
    <name evidence="2" type="ORF">FMM05_16995</name>
</gene>
<evidence type="ECO:0000256" key="1">
    <source>
        <dbReference type="SAM" id="Phobius"/>
    </source>
</evidence>
<keyword evidence="1" id="KW-0812">Transmembrane</keyword>
<comment type="caution">
    <text evidence="2">The sequence shown here is derived from an EMBL/GenBank/DDBJ whole genome shotgun (WGS) entry which is preliminary data.</text>
</comment>
<reference evidence="2 3" key="1">
    <citation type="submission" date="2019-07" db="EMBL/GenBank/DDBJ databases">
        <title>Flavobacterium sp. nov., isolated from glacier ice.</title>
        <authorList>
            <person name="Liu Q."/>
            <person name="Xin Y.-H."/>
        </authorList>
    </citation>
    <scope>NUCLEOTIDE SEQUENCE [LARGE SCALE GENOMIC DNA]</scope>
    <source>
        <strain evidence="2 3">ZT4R6</strain>
    </source>
</reference>
<feature type="transmembrane region" description="Helical" evidence="1">
    <location>
        <begin position="28"/>
        <end position="49"/>
    </location>
</feature>
<dbReference type="Proteomes" id="UP000320643">
    <property type="component" value="Unassembled WGS sequence"/>
</dbReference>
<evidence type="ECO:0000313" key="2">
    <source>
        <dbReference type="EMBL" id="TRW22577.1"/>
    </source>
</evidence>
<evidence type="ECO:0000313" key="3">
    <source>
        <dbReference type="Proteomes" id="UP000320643"/>
    </source>
</evidence>